<reference evidence="2" key="1">
    <citation type="submission" date="2020-05" db="EMBL/GenBank/DDBJ databases">
        <authorList>
            <person name="Chiriac C."/>
            <person name="Salcher M."/>
            <person name="Ghai R."/>
            <person name="Kavagutti S V."/>
        </authorList>
    </citation>
    <scope>NUCLEOTIDE SEQUENCE</scope>
</reference>
<dbReference type="InterPro" id="IPR050464">
    <property type="entry name" value="Zeta_carotene_desat/Oxidored"/>
</dbReference>
<dbReference type="InterPro" id="IPR002937">
    <property type="entry name" value="Amino_oxidase"/>
</dbReference>
<dbReference type="GO" id="GO:0016491">
    <property type="term" value="F:oxidoreductase activity"/>
    <property type="evidence" value="ECO:0007669"/>
    <property type="project" value="InterPro"/>
</dbReference>
<dbReference type="PANTHER" id="PTHR42923">
    <property type="entry name" value="PROTOPORPHYRINOGEN OXIDASE"/>
    <property type="match status" value="1"/>
</dbReference>
<dbReference type="SUPFAM" id="SSF51905">
    <property type="entry name" value="FAD/NAD(P)-binding domain"/>
    <property type="match status" value="1"/>
</dbReference>
<dbReference type="AlphaFoldDB" id="A0A6J7EMP2"/>
<gene>
    <name evidence="2" type="ORF">UFOPK3423_01488</name>
</gene>
<dbReference type="PROSITE" id="PS51257">
    <property type="entry name" value="PROKAR_LIPOPROTEIN"/>
    <property type="match status" value="1"/>
</dbReference>
<evidence type="ECO:0000313" key="2">
    <source>
        <dbReference type="EMBL" id="CAB4882495.1"/>
    </source>
</evidence>
<dbReference type="Gene3D" id="3.50.50.60">
    <property type="entry name" value="FAD/NAD(P)-binding domain"/>
    <property type="match status" value="1"/>
</dbReference>
<protein>
    <submittedName>
        <fullName evidence="2">Unannotated protein</fullName>
    </submittedName>
</protein>
<dbReference type="Pfam" id="PF01593">
    <property type="entry name" value="Amino_oxidase"/>
    <property type="match status" value="1"/>
</dbReference>
<accession>A0A6J7EMP2</accession>
<feature type="domain" description="Amine oxidase" evidence="1">
    <location>
        <begin position="10"/>
        <end position="284"/>
    </location>
</feature>
<dbReference type="EMBL" id="CAFBLQ010000208">
    <property type="protein sequence ID" value="CAB4882495.1"/>
    <property type="molecule type" value="Genomic_DNA"/>
</dbReference>
<proteinExistence type="predicted"/>
<name>A0A6J7EMP2_9ZZZZ</name>
<evidence type="ECO:0000259" key="1">
    <source>
        <dbReference type="Pfam" id="PF01593"/>
    </source>
</evidence>
<dbReference type="PANTHER" id="PTHR42923:SF17">
    <property type="entry name" value="AMINE OXIDASE DOMAIN-CONTAINING PROTEIN"/>
    <property type="match status" value="1"/>
</dbReference>
<dbReference type="InterPro" id="IPR036188">
    <property type="entry name" value="FAD/NAD-bd_sf"/>
</dbReference>
<sequence>MRVAIIGAGISGLGCAHILRDSHEVTVFEAEPRAGGHSDTAEVPGPAGGVPVDLGFIVYNERTYPRFTQLLRDLRVESSPSDMSFGAAIDAADLEYRLSSPASILAQPRSIVRGSYLRMLWEITRFNRAALRLAEAPGDEGRSLGAFVDELGLSKELRDWFLVPLGSAIWSANPDTFLEFPASTYARFMDNHGLLRIRDVPPWRTVTGGSRSYVQALTAPLGDRLRLGEAVRSVRRTGDGVEIATAAGPALYDRAILAVHSDQALAMLDEPTRAQREVLGAIAYRANAVTLHHDAQIMPRARRAWASWNVRVPERSEHAPTLSYWMNNLQPLATQTPWFVSLNSDHLIDPATVAARRSLSHPVFDLGARAAQRRQAEIQGAGGVFFAGAWWHNGFHEDGLRSAHEACAALLGAAPA</sequence>
<organism evidence="2">
    <name type="scientific">freshwater metagenome</name>
    <dbReference type="NCBI Taxonomy" id="449393"/>
    <lineage>
        <taxon>unclassified sequences</taxon>
        <taxon>metagenomes</taxon>
        <taxon>ecological metagenomes</taxon>
    </lineage>
</organism>